<dbReference type="InterPro" id="IPR003106">
    <property type="entry name" value="Leu_zip_homeo"/>
</dbReference>
<dbReference type="Pfam" id="PF02183">
    <property type="entry name" value="HALZ"/>
    <property type="match status" value="1"/>
</dbReference>
<accession>A0A218XJP0</accession>
<evidence type="ECO:0000256" key="8">
    <source>
        <dbReference type="PROSITE-ProRule" id="PRU00108"/>
    </source>
</evidence>
<proteinExistence type="inferred from homology"/>
<keyword evidence="6 8" id="KW-0539">Nucleus</keyword>
<evidence type="ECO:0000313" key="14">
    <source>
        <dbReference type="EMBL" id="OWM85177.1"/>
    </source>
</evidence>
<dbReference type="InterPro" id="IPR001356">
    <property type="entry name" value="HD"/>
</dbReference>
<dbReference type="Gene3D" id="1.10.10.60">
    <property type="entry name" value="Homeodomain-like"/>
    <property type="match status" value="1"/>
</dbReference>
<dbReference type="EMBL" id="MTKT01001287">
    <property type="protein sequence ID" value="OWM85177.1"/>
    <property type="molecule type" value="Genomic_DNA"/>
</dbReference>
<evidence type="ECO:0000256" key="11">
    <source>
        <dbReference type="SAM" id="Coils"/>
    </source>
</evidence>
<comment type="caution">
    <text evidence="14">The sequence shown here is derived from an EMBL/GenBank/DDBJ whole genome shotgun (WGS) entry which is preliminary data.</text>
</comment>
<evidence type="ECO:0000256" key="9">
    <source>
        <dbReference type="RuleBase" id="RU000682"/>
    </source>
</evidence>
<dbReference type="GO" id="GO:0005634">
    <property type="term" value="C:nucleus"/>
    <property type="evidence" value="ECO:0007669"/>
    <property type="project" value="UniProtKB-SubCell"/>
</dbReference>
<evidence type="ECO:0000256" key="4">
    <source>
        <dbReference type="ARBA" id="ARBA00023155"/>
    </source>
</evidence>
<evidence type="ECO:0000313" key="15">
    <source>
        <dbReference type="Proteomes" id="UP000197138"/>
    </source>
</evidence>
<keyword evidence="2 10" id="KW-0805">Transcription regulation</keyword>
<dbReference type="Pfam" id="PF00046">
    <property type="entry name" value="Homeodomain"/>
    <property type="match status" value="1"/>
</dbReference>
<dbReference type="InterPro" id="IPR017970">
    <property type="entry name" value="Homeobox_CS"/>
</dbReference>
<dbReference type="GO" id="GO:0043565">
    <property type="term" value="F:sequence-specific DNA binding"/>
    <property type="evidence" value="ECO:0007669"/>
    <property type="project" value="InterPro"/>
</dbReference>
<dbReference type="CDD" id="cd00086">
    <property type="entry name" value="homeodomain"/>
    <property type="match status" value="1"/>
</dbReference>
<protein>
    <recommendedName>
        <fullName evidence="10">Homeobox-leucine zipper protein</fullName>
    </recommendedName>
    <alternativeName>
        <fullName evidence="10">HD-ZIP protein</fullName>
    </alternativeName>
    <alternativeName>
        <fullName evidence="10">Homeodomain transcription factor</fullName>
    </alternativeName>
</protein>
<gene>
    <name evidence="14" type="ORF">CDL15_Pgr027964</name>
</gene>
<evidence type="ECO:0000256" key="10">
    <source>
        <dbReference type="RuleBase" id="RU369038"/>
    </source>
</evidence>
<keyword evidence="5 10" id="KW-0804">Transcription</keyword>
<dbReference type="PROSITE" id="PS00027">
    <property type="entry name" value="HOMEOBOX_1"/>
    <property type="match status" value="1"/>
</dbReference>
<evidence type="ECO:0000256" key="1">
    <source>
        <dbReference type="ARBA" id="ARBA00004123"/>
    </source>
</evidence>
<dbReference type="PANTHER" id="PTHR24326:SF552">
    <property type="entry name" value="HOMEOBOX-LEUCINE ZIPPER PROTEIN"/>
    <property type="match status" value="1"/>
</dbReference>
<comment type="function">
    <text evidence="10">Transcription factor.</text>
</comment>
<evidence type="ECO:0000256" key="12">
    <source>
        <dbReference type="SAM" id="MobiDB-lite"/>
    </source>
</evidence>
<feature type="region of interest" description="Disordered" evidence="12">
    <location>
        <begin position="136"/>
        <end position="159"/>
    </location>
</feature>
<dbReference type="InterPro" id="IPR009057">
    <property type="entry name" value="Homeodomain-like_sf"/>
</dbReference>
<feature type="DNA-binding region" description="Homeobox" evidence="8">
    <location>
        <begin position="37"/>
        <end position="96"/>
    </location>
</feature>
<dbReference type="Proteomes" id="UP000197138">
    <property type="component" value="Unassembled WGS sequence"/>
</dbReference>
<feature type="domain" description="Homeobox" evidence="13">
    <location>
        <begin position="35"/>
        <end position="95"/>
    </location>
</feature>
<dbReference type="AlphaFoldDB" id="A0A218XJP0"/>
<evidence type="ECO:0000256" key="3">
    <source>
        <dbReference type="ARBA" id="ARBA00023125"/>
    </source>
</evidence>
<dbReference type="GO" id="GO:0000981">
    <property type="term" value="F:DNA-binding transcription factor activity, RNA polymerase II-specific"/>
    <property type="evidence" value="ECO:0007669"/>
    <property type="project" value="UniProtKB-UniRule"/>
</dbReference>
<feature type="region of interest" description="Disordered" evidence="12">
    <location>
        <begin position="20"/>
        <end position="41"/>
    </location>
</feature>
<reference evidence="15" key="1">
    <citation type="journal article" date="2017" name="Plant J.">
        <title>The pomegranate (Punica granatum L.) genome and the genomics of punicalagin biosynthesis.</title>
        <authorList>
            <person name="Qin G."/>
            <person name="Xu C."/>
            <person name="Ming R."/>
            <person name="Tang H."/>
            <person name="Guyot R."/>
            <person name="Kramer E.M."/>
            <person name="Hu Y."/>
            <person name="Yi X."/>
            <person name="Qi Y."/>
            <person name="Xu X."/>
            <person name="Gao Z."/>
            <person name="Pan H."/>
            <person name="Jian J."/>
            <person name="Tian Y."/>
            <person name="Yue Z."/>
            <person name="Xu Y."/>
        </authorList>
    </citation>
    <scope>NUCLEOTIDE SEQUENCE [LARGE SCALE GENOMIC DNA]</scope>
    <source>
        <strain evidence="15">cv. Dabenzi</strain>
    </source>
</reference>
<evidence type="ECO:0000256" key="6">
    <source>
        <dbReference type="ARBA" id="ARBA00023242"/>
    </source>
</evidence>
<keyword evidence="3 8" id="KW-0238">DNA-binding</keyword>
<evidence type="ECO:0000259" key="13">
    <source>
        <dbReference type="PROSITE" id="PS50071"/>
    </source>
</evidence>
<evidence type="ECO:0000256" key="7">
    <source>
        <dbReference type="ARBA" id="ARBA00025748"/>
    </source>
</evidence>
<dbReference type="PANTHER" id="PTHR24326">
    <property type="entry name" value="HOMEOBOX-LEUCINE ZIPPER PROTEIN"/>
    <property type="match status" value="1"/>
</dbReference>
<keyword evidence="4 8" id="KW-0371">Homeobox</keyword>
<organism evidence="14 15">
    <name type="scientific">Punica granatum</name>
    <name type="common">Pomegranate</name>
    <dbReference type="NCBI Taxonomy" id="22663"/>
    <lineage>
        <taxon>Eukaryota</taxon>
        <taxon>Viridiplantae</taxon>
        <taxon>Streptophyta</taxon>
        <taxon>Embryophyta</taxon>
        <taxon>Tracheophyta</taxon>
        <taxon>Spermatophyta</taxon>
        <taxon>Magnoliopsida</taxon>
        <taxon>eudicotyledons</taxon>
        <taxon>Gunneridae</taxon>
        <taxon>Pentapetalae</taxon>
        <taxon>rosids</taxon>
        <taxon>malvids</taxon>
        <taxon>Myrtales</taxon>
        <taxon>Lythraceae</taxon>
        <taxon>Punica</taxon>
    </lineage>
</organism>
<comment type="subcellular location">
    <subcellularLocation>
        <location evidence="1 8 9">Nucleus</location>
    </subcellularLocation>
</comment>
<evidence type="ECO:0000256" key="2">
    <source>
        <dbReference type="ARBA" id="ARBA00023015"/>
    </source>
</evidence>
<name>A0A218XJP0_PUNGR</name>
<dbReference type="PROSITE" id="PS50071">
    <property type="entry name" value="HOMEOBOX_2"/>
    <property type="match status" value="1"/>
</dbReference>
<comment type="similarity">
    <text evidence="7 10">Belongs to the HD-ZIP homeobox family. Class I subfamily.</text>
</comment>
<sequence>MLPRKHQAFTATSLNIKTTSSSSSNLLMHQVQNKRNTDKTKRRFREDQVKSLEGTFESESRPDSCLKHQLADRLELEPRQVAIWFQNKRARLKNKQIEWEYSRLKTKYDDLTSSFESLKREHELLLVQLQKLKSNHRKAKGSAHTQAEDHAKESQTKPGYVAGCRHNARTVQSGDDCGIAETVPEKFTLEPVEEMGQDSFPSSGSWYDPGYFLDESSYGPKWWELWS</sequence>
<dbReference type="SUPFAM" id="SSF46689">
    <property type="entry name" value="Homeodomain-like"/>
    <property type="match status" value="1"/>
</dbReference>
<keyword evidence="11" id="KW-0175">Coiled coil</keyword>
<dbReference type="InterPro" id="IPR045224">
    <property type="entry name" value="HDZip_class_I_plant"/>
</dbReference>
<evidence type="ECO:0000256" key="5">
    <source>
        <dbReference type="ARBA" id="ARBA00023163"/>
    </source>
</evidence>
<feature type="compositionally biased region" description="Basic and acidic residues" evidence="12">
    <location>
        <begin position="146"/>
        <end position="155"/>
    </location>
</feature>
<dbReference type="GO" id="GO:0045893">
    <property type="term" value="P:positive regulation of DNA-templated transcription"/>
    <property type="evidence" value="ECO:0007669"/>
    <property type="project" value="TreeGrafter"/>
</dbReference>
<feature type="coiled-coil region" evidence="11">
    <location>
        <begin position="87"/>
        <end position="135"/>
    </location>
</feature>
<dbReference type="SMART" id="SM00389">
    <property type="entry name" value="HOX"/>
    <property type="match status" value="1"/>
</dbReference>